<evidence type="ECO:0000256" key="2">
    <source>
        <dbReference type="ARBA" id="ARBA00023125"/>
    </source>
</evidence>
<dbReference type="InterPro" id="IPR050109">
    <property type="entry name" value="HTH-type_TetR-like_transc_reg"/>
</dbReference>
<dbReference type="AlphaFoldDB" id="A0A147ESR4"/>
<keyword evidence="1" id="KW-0805">Transcription regulation</keyword>
<reference evidence="6 7" key="1">
    <citation type="journal article" date="2016" name="Front. Microbiol.">
        <title>Genomic Resource of Rice Seed Associated Bacteria.</title>
        <authorList>
            <person name="Midha S."/>
            <person name="Bansal K."/>
            <person name="Sharma S."/>
            <person name="Kumar N."/>
            <person name="Patil P.P."/>
            <person name="Chaudhry V."/>
            <person name="Patil P.B."/>
        </authorList>
    </citation>
    <scope>NUCLEOTIDE SEQUENCE [LARGE SCALE GENOMIC DNA]</scope>
    <source>
        <strain evidence="6 7">NS220</strain>
    </source>
</reference>
<sequence length="203" mass="22166">MTTDQEGRRRQLAAASDPRATRTRQRIIAACRELLEAERSVTVAAVCTRAGVGRSTFYTHFATVGDVAVAAVDHLIDRLVADDIARRAAGLERSVIVRTGLTDLCRAVVQERAFFLYALSAPATEHVRERFVADLAAGLRTTVRSEIPDVAEAFERTAADFLANGAVGALLDWLAEPAGRTESDMIDFLSELLPRWLITGRVN</sequence>
<feature type="domain" description="HTH tetR-type" evidence="5">
    <location>
        <begin position="21"/>
        <end position="79"/>
    </location>
</feature>
<gene>
    <name evidence="6" type="ORF">NS220_17300</name>
</gene>
<accession>A0A147ESR4</accession>
<evidence type="ECO:0000259" key="5">
    <source>
        <dbReference type="PROSITE" id="PS50977"/>
    </source>
</evidence>
<dbReference type="Proteomes" id="UP000075025">
    <property type="component" value="Unassembled WGS sequence"/>
</dbReference>
<feature type="DNA-binding region" description="H-T-H motif" evidence="4">
    <location>
        <begin position="42"/>
        <end position="61"/>
    </location>
</feature>
<dbReference type="GO" id="GO:0000976">
    <property type="term" value="F:transcription cis-regulatory region binding"/>
    <property type="evidence" value="ECO:0007669"/>
    <property type="project" value="TreeGrafter"/>
</dbReference>
<dbReference type="PATRIC" id="fig|2033.6.peg.1099"/>
<proteinExistence type="predicted"/>
<dbReference type="InterPro" id="IPR009057">
    <property type="entry name" value="Homeodomain-like_sf"/>
</dbReference>
<dbReference type="InterPro" id="IPR001647">
    <property type="entry name" value="HTH_TetR"/>
</dbReference>
<dbReference type="OrthoDB" id="3196926at2"/>
<dbReference type="GO" id="GO:0003700">
    <property type="term" value="F:DNA-binding transcription factor activity"/>
    <property type="evidence" value="ECO:0007669"/>
    <property type="project" value="TreeGrafter"/>
</dbReference>
<dbReference type="SUPFAM" id="SSF46689">
    <property type="entry name" value="Homeodomain-like"/>
    <property type="match status" value="1"/>
</dbReference>
<dbReference type="PANTHER" id="PTHR30055">
    <property type="entry name" value="HTH-TYPE TRANSCRIPTIONAL REGULATOR RUTR"/>
    <property type="match status" value="1"/>
</dbReference>
<keyword evidence="2 4" id="KW-0238">DNA-binding</keyword>
<keyword evidence="3" id="KW-0804">Transcription</keyword>
<dbReference type="EMBL" id="LDRT01000163">
    <property type="protein sequence ID" value="KTR87633.1"/>
    <property type="molecule type" value="Genomic_DNA"/>
</dbReference>
<evidence type="ECO:0000256" key="1">
    <source>
        <dbReference type="ARBA" id="ARBA00023015"/>
    </source>
</evidence>
<dbReference type="Gene3D" id="1.10.357.10">
    <property type="entry name" value="Tetracycline Repressor, domain 2"/>
    <property type="match status" value="1"/>
</dbReference>
<evidence type="ECO:0000256" key="3">
    <source>
        <dbReference type="ARBA" id="ARBA00023163"/>
    </source>
</evidence>
<dbReference type="PANTHER" id="PTHR30055:SF234">
    <property type="entry name" value="HTH-TYPE TRANSCRIPTIONAL REGULATOR BETI"/>
    <property type="match status" value="1"/>
</dbReference>
<dbReference type="PROSITE" id="PS50977">
    <property type="entry name" value="HTH_TETR_2"/>
    <property type="match status" value="1"/>
</dbReference>
<protein>
    <recommendedName>
        <fullName evidence="5">HTH tetR-type domain-containing protein</fullName>
    </recommendedName>
</protein>
<evidence type="ECO:0000313" key="7">
    <source>
        <dbReference type="Proteomes" id="UP000075025"/>
    </source>
</evidence>
<evidence type="ECO:0000313" key="6">
    <source>
        <dbReference type="EMBL" id="KTR87633.1"/>
    </source>
</evidence>
<name>A0A147ESR4_MICTE</name>
<dbReference type="RefSeq" id="WP_058625223.1">
    <property type="nucleotide sequence ID" value="NZ_LDRT01000163.1"/>
</dbReference>
<organism evidence="6 7">
    <name type="scientific">Microbacterium testaceum</name>
    <name type="common">Aureobacterium testaceum</name>
    <name type="synonym">Brevibacterium testaceum</name>
    <dbReference type="NCBI Taxonomy" id="2033"/>
    <lineage>
        <taxon>Bacteria</taxon>
        <taxon>Bacillati</taxon>
        <taxon>Actinomycetota</taxon>
        <taxon>Actinomycetes</taxon>
        <taxon>Micrococcales</taxon>
        <taxon>Microbacteriaceae</taxon>
        <taxon>Microbacterium</taxon>
    </lineage>
</organism>
<evidence type="ECO:0000256" key="4">
    <source>
        <dbReference type="PROSITE-ProRule" id="PRU00335"/>
    </source>
</evidence>
<comment type="caution">
    <text evidence="6">The sequence shown here is derived from an EMBL/GenBank/DDBJ whole genome shotgun (WGS) entry which is preliminary data.</text>
</comment>